<organism evidence="2 3">
    <name type="scientific">Aphanothece hegewaldii CCALA 016</name>
    <dbReference type="NCBI Taxonomy" id="2107694"/>
    <lineage>
        <taxon>Bacteria</taxon>
        <taxon>Bacillati</taxon>
        <taxon>Cyanobacteriota</taxon>
        <taxon>Cyanophyceae</taxon>
        <taxon>Oscillatoriophycideae</taxon>
        <taxon>Chroococcales</taxon>
        <taxon>Aphanothecaceae</taxon>
        <taxon>Aphanothece</taxon>
    </lineage>
</organism>
<dbReference type="OrthoDB" id="483418at2"/>
<dbReference type="AlphaFoldDB" id="A0A2T1LT18"/>
<reference evidence="2 3" key="1">
    <citation type="submission" date="2018-03" db="EMBL/GenBank/DDBJ databases">
        <title>The ancient ancestry and fast evolution of plastids.</title>
        <authorList>
            <person name="Moore K.R."/>
            <person name="Magnabosco C."/>
            <person name="Momper L."/>
            <person name="Gold D.A."/>
            <person name="Bosak T."/>
            <person name="Fournier G.P."/>
        </authorList>
    </citation>
    <scope>NUCLEOTIDE SEQUENCE [LARGE SCALE GENOMIC DNA]</scope>
    <source>
        <strain evidence="2 3">CCALA 016</strain>
    </source>
</reference>
<dbReference type="EMBL" id="PXOH01000030">
    <property type="protein sequence ID" value="PSF33445.1"/>
    <property type="molecule type" value="Genomic_DNA"/>
</dbReference>
<feature type="signal peptide" evidence="1">
    <location>
        <begin position="1"/>
        <end position="20"/>
    </location>
</feature>
<reference evidence="2 3" key="2">
    <citation type="submission" date="2018-03" db="EMBL/GenBank/DDBJ databases">
        <authorList>
            <person name="Keele B.F."/>
        </authorList>
    </citation>
    <scope>NUCLEOTIDE SEQUENCE [LARGE SCALE GENOMIC DNA]</scope>
    <source>
        <strain evidence="2 3">CCALA 016</strain>
    </source>
</reference>
<gene>
    <name evidence="2" type="ORF">C7H19_19945</name>
</gene>
<comment type="caution">
    <text evidence="2">The sequence shown here is derived from an EMBL/GenBank/DDBJ whole genome shotgun (WGS) entry which is preliminary data.</text>
</comment>
<dbReference type="Proteomes" id="UP000239001">
    <property type="component" value="Unassembled WGS sequence"/>
</dbReference>
<name>A0A2T1LT18_9CHRO</name>
<keyword evidence="1" id="KW-0732">Signal</keyword>
<evidence type="ECO:0000313" key="3">
    <source>
        <dbReference type="Proteomes" id="UP000239001"/>
    </source>
</evidence>
<evidence type="ECO:0000256" key="1">
    <source>
        <dbReference type="SAM" id="SignalP"/>
    </source>
</evidence>
<dbReference type="RefSeq" id="WP_106458679.1">
    <property type="nucleotide sequence ID" value="NZ_PXOH01000030.1"/>
</dbReference>
<keyword evidence="3" id="KW-1185">Reference proteome</keyword>
<evidence type="ECO:0008006" key="4">
    <source>
        <dbReference type="Google" id="ProtNLM"/>
    </source>
</evidence>
<evidence type="ECO:0000313" key="2">
    <source>
        <dbReference type="EMBL" id="PSF33445.1"/>
    </source>
</evidence>
<accession>A0A2T1LT18</accession>
<protein>
    <recommendedName>
        <fullName evidence="4">Secreted protein</fullName>
    </recommendedName>
</protein>
<proteinExistence type="predicted"/>
<feature type="chain" id="PRO_5015727927" description="Secreted protein" evidence="1">
    <location>
        <begin position="21"/>
        <end position="239"/>
    </location>
</feature>
<sequence length="239" mass="25842">MKGLFSSLFSIGLIALPATASDLVRVVKVSEGGGINQMQPIEVKLANGYGVTITFFQSGQKIIKAWLNNPAFVVLDADGCLVGLSAKNCQTSGASVLHLKRIQDLPINGLPKTNFSLLTLVTHGTKGNGVYVFRIIKANTPGALVYEIMPSSPPVTAEFMQNDQMRELLLRGLEQALSSNDLAKRGQIQTDLRPKLLQFRDSLKKGSDILVALDQAQLDIDTLTLLIQLGKEQSNGSKH</sequence>